<dbReference type="InterPro" id="IPR036322">
    <property type="entry name" value="WD40_repeat_dom_sf"/>
</dbReference>
<dbReference type="GO" id="GO:0080008">
    <property type="term" value="C:Cul4-RING E3 ubiquitin ligase complex"/>
    <property type="evidence" value="ECO:0007669"/>
    <property type="project" value="TreeGrafter"/>
</dbReference>
<proteinExistence type="predicted"/>
<evidence type="ECO:0008006" key="6">
    <source>
        <dbReference type="Google" id="ProtNLM"/>
    </source>
</evidence>
<gene>
    <name evidence="4" type="ORF">K402DRAFT_389552</name>
</gene>
<keyword evidence="1" id="KW-0853">WD repeat</keyword>
<dbReference type="PANTHER" id="PTHR44472:SF1">
    <property type="entry name" value="DDB1 AND CUL4 ASSOCIATED FACTOR 4"/>
    <property type="match status" value="1"/>
</dbReference>
<reference evidence="4" key="1">
    <citation type="journal article" date="2020" name="Stud. Mycol.">
        <title>101 Dothideomycetes genomes: a test case for predicting lifestyles and emergence of pathogens.</title>
        <authorList>
            <person name="Haridas S."/>
            <person name="Albert R."/>
            <person name="Binder M."/>
            <person name="Bloem J."/>
            <person name="Labutti K."/>
            <person name="Salamov A."/>
            <person name="Andreopoulos B."/>
            <person name="Baker S."/>
            <person name="Barry K."/>
            <person name="Bills G."/>
            <person name="Bluhm B."/>
            <person name="Cannon C."/>
            <person name="Castanera R."/>
            <person name="Culley D."/>
            <person name="Daum C."/>
            <person name="Ezra D."/>
            <person name="Gonzalez J."/>
            <person name="Henrissat B."/>
            <person name="Kuo A."/>
            <person name="Liang C."/>
            <person name="Lipzen A."/>
            <person name="Lutzoni F."/>
            <person name="Magnuson J."/>
            <person name="Mondo S."/>
            <person name="Nolan M."/>
            <person name="Ohm R."/>
            <person name="Pangilinan J."/>
            <person name="Park H.-J."/>
            <person name="Ramirez L."/>
            <person name="Alfaro M."/>
            <person name="Sun H."/>
            <person name="Tritt A."/>
            <person name="Yoshinaga Y."/>
            <person name="Zwiers L.-H."/>
            <person name="Turgeon B."/>
            <person name="Goodwin S."/>
            <person name="Spatafora J."/>
            <person name="Crous P."/>
            <person name="Grigoriev I."/>
        </authorList>
    </citation>
    <scope>NUCLEOTIDE SEQUENCE</scope>
    <source>
        <strain evidence="4">CBS 113979</strain>
    </source>
</reference>
<keyword evidence="5" id="KW-1185">Reference proteome</keyword>
<dbReference type="AlphaFoldDB" id="A0A6G1HC85"/>
<evidence type="ECO:0000313" key="4">
    <source>
        <dbReference type="EMBL" id="KAF1990630.1"/>
    </source>
</evidence>
<keyword evidence="2" id="KW-0677">Repeat</keyword>
<organism evidence="4 5">
    <name type="scientific">Aulographum hederae CBS 113979</name>
    <dbReference type="NCBI Taxonomy" id="1176131"/>
    <lineage>
        <taxon>Eukaryota</taxon>
        <taxon>Fungi</taxon>
        <taxon>Dikarya</taxon>
        <taxon>Ascomycota</taxon>
        <taxon>Pezizomycotina</taxon>
        <taxon>Dothideomycetes</taxon>
        <taxon>Pleosporomycetidae</taxon>
        <taxon>Aulographales</taxon>
        <taxon>Aulographaceae</taxon>
    </lineage>
</organism>
<dbReference type="Proteomes" id="UP000800041">
    <property type="component" value="Unassembled WGS sequence"/>
</dbReference>
<protein>
    <recommendedName>
        <fullName evidence="6">WD40 repeat-like protein</fullName>
    </recommendedName>
</protein>
<dbReference type="Gene3D" id="2.130.10.10">
    <property type="entry name" value="YVTN repeat-like/Quinoprotein amine dehydrogenase"/>
    <property type="match status" value="1"/>
</dbReference>
<dbReference type="InterPro" id="IPR001680">
    <property type="entry name" value="WD40_rpt"/>
</dbReference>
<dbReference type="InterPro" id="IPR015943">
    <property type="entry name" value="WD40/YVTN_repeat-like_dom_sf"/>
</dbReference>
<evidence type="ECO:0000256" key="3">
    <source>
        <dbReference type="SAM" id="MobiDB-lite"/>
    </source>
</evidence>
<evidence type="ECO:0000313" key="5">
    <source>
        <dbReference type="Proteomes" id="UP000800041"/>
    </source>
</evidence>
<dbReference type="EMBL" id="ML977141">
    <property type="protein sequence ID" value="KAF1990630.1"/>
    <property type="molecule type" value="Genomic_DNA"/>
</dbReference>
<dbReference type="SUPFAM" id="SSF50978">
    <property type="entry name" value="WD40 repeat-like"/>
    <property type="match status" value="1"/>
</dbReference>
<evidence type="ECO:0000256" key="2">
    <source>
        <dbReference type="ARBA" id="ARBA00022737"/>
    </source>
</evidence>
<feature type="compositionally biased region" description="Low complexity" evidence="3">
    <location>
        <begin position="31"/>
        <end position="41"/>
    </location>
</feature>
<accession>A0A6G1HC85</accession>
<evidence type="ECO:0000256" key="1">
    <source>
        <dbReference type="ARBA" id="ARBA00022574"/>
    </source>
</evidence>
<feature type="region of interest" description="Disordered" evidence="3">
    <location>
        <begin position="396"/>
        <end position="434"/>
    </location>
</feature>
<sequence length="573" mass="64063">MMEHKNIPGFFFDKSKNRYFPITANHLATPSSKKYSHSSVSQAKAAGQKRKRYEEDARTIKQQTCLRSRLLTRRVSLVGREIGLQRRPQVLQDDHIELYVANLQVRHCMRMGGAAGLPDDSIGVDTDMEITAFDYSPENKLAIAISPPYHSRQNGSTLLEIEPYINAKHHDEPPVLWSHPDETPLFPGFYNTEDHVEYVDKHYARVSSVHIIPNCGYSTLLSFMGGGDDSPEIKVYDAPSGETGGPTNRFSALPTSSLTYQGTSVHIPWDVLNVWASAQNPSDSRLHAFGASDGVYFVKYEPPPDGQPDVGRWFTTHTDVMALCWMSTNILAAGLRDGSVYLLDQRHAGHSLRLHHGTCITGIAAADEAGTRLIVAGLNSKLCLYDLNVVDRDITKPEKKRKRRGASSRQMWRDSHRHHEPTPPPSKSAITFPTYTNPSTHPLPLAISLKSNLLAVAESTSSIALYSVVTGRLLRRWSYYELCCYDQAMAEISDPIQRAAAREKYKAELERRVLDGNAWRISCMKFVTVVEIEPANDEEADSLAAGLVGDGMPKEEKEVLFLSMGIYMMQISW</sequence>
<dbReference type="PANTHER" id="PTHR44472">
    <property type="entry name" value="DDB1- AND CUL4-ASSOCIATED FACTOR 4-RELATED"/>
    <property type="match status" value="1"/>
</dbReference>
<dbReference type="OrthoDB" id="128867at2759"/>
<dbReference type="SMART" id="SM00320">
    <property type="entry name" value="WD40"/>
    <property type="match status" value="2"/>
</dbReference>
<feature type="region of interest" description="Disordered" evidence="3">
    <location>
        <begin position="31"/>
        <end position="55"/>
    </location>
</feature>
<dbReference type="InterPro" id="IPR052254">
    <property type="entry name" value="CUL4-DDB1_E3_ligase_receptor"/>
</dbReference>
<name>A0A6G1HC85_9PEZI</name>